<dbReference type="Gene3D" id="3.90.190.20">
    <property type="entry name" value="Mur ligase, C-terminal domain"/>
    <property type="match status" value="1"/>
</dbReference>
<evidence type="ECO:0000256" key="8">
    <source>
        <dbReference type="ARBA" id="ARBA00022840"/>
    </source>
</evidence>
<dbReference type="PANTHER" id="PTHR43445">
    <property type="entry name" value="UDP-N-ACETYLMURAMATE--L-ALANINE LIGASE-RELATED"/>
    <property type="match status" value="1"/>
</dbReference>
<evidence type="ECO:0000256" key="2">
    <source>
        <dbReference type="ARBA" id="ARBA00004752"/>
    </source>
</evidence>
<comment type="function">
    <text evidence="14">Cell wall formation.</text>
</comment>
<dbReference type="Pfam" id="PF02875">
    <property type="entry name" value="Mur_ligase_C"/>
    <property type="match status" value="1"/>
</dbReference>
<evidence type="ECO:0000313" key="19">
    <source>
        <dbReference type="EMBL" id="ABZ89709.1"/>
    </source>
</evidence>
<dbReference type="InterPro" id="IPR000713">
    <property type="entry name" value="Mur_ligase_N"/>
</dbReference>
<dbReference type="InterPro" id="IPR004101">
    <property type="entry name" value="Mur_ligase_C"/>
</dbReference>
<evidence type="ECO:0000256" key="15">
    <source>
        <dbReference type="SAM" id="Phobius"/>
    </source>
</evidence>
<dbReference type="Gene3D" id="3.40.1190.10">
    <property type="entry name" value="Mur-like, catalytic domain"/>
    <property type="match status" value="1"/>
</dbReference>
<evidence type="ECO:0000256" key="11">
    <source>
        <dbReference type="ARBA" id="ARBA00023306"/>
    </source>
</evidence>
<keyword evidence="15" id="KW-1133">Transmembrane helix</keyword>
<dbReference type="InterPro" id="IPR013221">
    <property type="entry name" value="Mur_ligase_cen"/>
</dbReference>
<dbReference type="Pfam" id="PF01225">
    <property type="entry name" value="Mur_ligase"/>
    <property type="match status" value="1"/>
</dbReference>
<dbReference type="GO" id="GO:0051301">
    <property type="term" value="P:cell division"/>
    <property type="evidence" value="ECO:0007669"/>
    <property type="project" value="UniProtKB-KW"/>
</dbReference>
<evidence type="ECO:0000256" key="13">
    <source>
        <dbReference type="ARBA" id="ARBA00047833"/>
    </source>
</evidence>
<accession>B6CM31</accession>
<dbReference type="SUPFAM" id="SSF51984">
    <property type="entry name" value="MurCD N-terminal domain"/>
    <property type="match status" value="1"/>
</dbReference>
<evidence type="ECO:0000256" key="12">
    <source>
        <dbReference type="ARBA" id="ARBA00023316"/>
    </source>
</evidence>
<feature type="domain" description="Mur ligase C-terminal" evidence="17">
    <location>
        <begin position="340"/>
        <end position="465"/>
    </location>
</feature>
<dbReference type="HAMAP" id="MF_00046">
    <property type="entry name" value="MurC"/>
    <property type="match status" value="1"/>
</dbReference>
<evidence type="ECO:0000256" key="5">
    <source>
        <dbReference type="ARBA" id="ARBA00022598"/>
    </source>
</evidence>
<evidence type="ECO:0000256" key="3">
    <source>
        <dbReference type="ARBA" id="ARBA00012211"/>
    </source>
</evidence>
<comment type="similarity">
    <text evidence="14">Belongs to the MurCDEF family.</text>
</comment>
<keyword evidence="6 14" id="KW-0132">Cell division</keyword>
<dbReference type="InterPro" id="IPR036565">
    <property type="entry name" value="Mur-like_cat_sf"/>
</dbReference>
<keyword evidence="5 14" id="KW-0436">Ligase</keyword>
<keyword evidence="15" id="KW-0812">Transmembrane</keyword>
<feature type="transmembrane region" description="Helical" evidence="15">
    <location>
        <begin position="21"/>
        <end position="43"/>
    </location>
</feature>
<keyword evidence="10 14" id="KW-0573">Peptidoglycan synthesis</keyword>
<dbReference type="GO" id="GO:0009252">
    <property type="term" value="P:peptidoglycan biosynthetic process"/>
    <property type="evidence" value="ECO:0007669"/>
    <property type="project" value="UniProtKB-UniRule"/>
</dbReference>
<evidence type="ECO:0000256" key="6">
    <source>
        <dbReference type="ARBA" id="ARBA00022618"/>
    </source>
</evidence>
<dbReference type="InterPro" id="IPR036615">
    <property type="entry name" value="Mur_ligase_C_dom_sf"/>
</dbReference>
<evidence type="ECO:0000256" key="7">
    <source>
        <dbReference type="ARBA" id="ARBA00022741"/>
    </source>
</evidence>
<evidence type="ECO:0000256" key="10">
    <source>
        <dbReference type="ARBA" id="ARBA00022984"/>
    </source>
</evidence>
<dbReference type="GO" id="GO:0005737">
    <property type="term" value="C:cytoplasm"/>
    <property type="evidence" value="ECO:0007669"/>
    <property type="project" value="UniProtKB-SubCell"/>
</dbReference>
<dbReference type="SUPFAM" id="SSF53623">
    <property type="entry name" value="MurD-like peptide ligases, catalytic domain"/>
    <property type="match status" value="1"/>
</dbReference>
<protein>
    <recommendedName>
        <fullName evidence="3 14">UDP-N-acetylmuramate--L-alanine ligase</fullName>
        <ecNumber evidence="3 14">6.3.2.8</ecNumber>
    </recommendedName>
    <alternativeName>
        <fullName evidence="14">UDP-N-acetylmuramoyl-L-alanine synthetase</fullName>
    </alternativeName>
</protein>
<keyword evidence="4 14" id="KW-0963">Cytoplasm</keyword>
<dbReference type="GO" id="GO:0071555">
    <property type="term" value="P:cell wall organization"/>
    <property type="evidence" value="ECO:0007669"/>
    <property type="project" value="UniProtKB-KW"/>
</dbReference>
<dbReference type="GO" id="GO:0005524">
    <property type="term" value="F:ATP binding"/>
    <property type="evidence" value="ECO:0007669"/>
    <property type="project" value="UniProtKB-UniRule"/>
</dbReference>
<feature type="domain" description="Mur ligase central" evidence="18">
    <location>
        <begin position="123"/>
        <end position="303"/>
    </location>
</feature>
<dbReference type="NCBIfam" id="TIGR01082">
    <property type="entry name" value="murC"/>
    <property type="match status" value="1"/>
</dbReference>
<evidence type="ECO:0000259" key="16">
    <source>
        <dbReference type="Pfam" id="PF01225"/>
    </source>
</evidence>
<dbReference type="AlphaFoldDB" id="B6CM31"/>
<comment type="subcellular location">
    <subcellularLocation>
        <location evidence="1 14">Cytoplasm</location>
    </subcellularLocation>
</comment>
<dbReference type="Pfam" id="PF08245">
    <property type="entry name" value="Mur_ligase_M"/>
    <property type="match status" value="1"/>
</dbReference>
<dbReference type="InterPro" id="IPR050061">
    <property type="entry name" value="MurCDEF_pg_biosynth"/>
</dbReference>
<dbReference type="InterPro" id="IPR005758">
    <property type="entry name" value="UDP-N-AcMur_Ala_ligase_MurC"/>
</dbReference>
<dbReference type="GO" id="GO:0008763">
    <property type="term" value="F:UDP-N-acetylmuramate-L-alanine ligase activity"/>
    <property type="evidence" value="ECO:0007669"/>
    <property type="project" value="UniProtKB-UniRule"/>
</dbReference>
<keyword evidence="9 14" id="KW-0133">Cell shape</keyword>
<evidence type="ECO:0000259" key="17">
    <source>
        <dbReference type="Pfam" id="PF02875"/>
    </source>
</evidence>
<organism evidence="19">
    <name type="scientific">Buchnera aphidicola</name>
    <dbReference type="NCBI Taxonomy" id="9"/>
    <lineage>
        <taxon>Bacteria</taxon>
        <taxon>Pseudomonadati</taxon>
        <taxon>Pseudomonadota</taxon>
        <taxon>Gammaproteobacteria</taxon>
        <taxon>Enterobacterales</taxon>
        <taxon>Erwiniaceae</taxon>
        <taxon>Buchnera</taxon>
    </lineage>
</organism>
<feature type="domain" description="Mur ligase N-terminal catalytic" evidence="16">
    <location>
        <begin position="20"/>
        <end position="119"/>
    </location>
</feature>
<dbReference type="GO" id="GO:0008360">
    <property type="term" value="P:regulation of cell shape"/>
    <property type="evidence" value="ECO:0007669"/>
    <property type="project" value="UniProtKB-KW"/>
</dbReference>
<dbReference type="EMBL" id="EU274661">
    <property type="protein sequence ID" value="ABZ89709.1"/>
    <property type="molecule type" value="Genomic_DNA"/>
</dbReference>
<feature type="binding site" evidence="14">
    <location>
        <begin position="125"/>
        <end position="131"/>
    </location>
    <ligand>
        <name>ATP</name>
        <dbReference type="ChEBI" id="CHEBI:30616"/>
    </ligand>
</feature>
<dbReference type="UniPathway" id="UPA00219"/>
<sequence>MNVKNIKNINFFIADKKNKNIHLIGIGGAGMSGIALILLQLGYKISGSDLLQNNMTKQLIHLGAKIYFKHSKKNIQNIDFIIKSSAILSTNPEIIYAKKNNIPILLRAEMLEILMQFKYGIAISGTHGKTTTTSIIADIFIESGLDPTIINGGIIKSINSHAKLGYSRYFIVEADESDASFLYLNPKIGIITNIEDDHMDHYDNNFIKLKQAFLTFLKKIPLNGTAIVCIDNDAICDILPYIKCKILTYGFNKNADFHIYSYKQDGFIGYLQIIIKHQIKLNITLNIPGKHNALNATAAVVLAIHEKIKHYNIIASLKNFQGTCRRFEFLGKYSIKKNIIKRQPTMLIDDYGHHPTELSETINTIRTGWPNNNLIMIFQPHRYTRTHNLYHDFVKILSKVDVLLILNVYSANEKYILGADSFSLYNDIKKCKKKYIYFIPDHNLILDTLIPRLNGNDIILIQGAGNIDQITRKIFI</sequence>
<gene>
    <name evidence="14 19" type="primary">murC</name>
</gene>
<keyword evidence="11 14" id="KW-0131">Cell cycle</keyword>
<name>B6CM31_9GAMM</name>
<proteinExistence type="inferred from homology"/>
<evidence type="ECO:0000256" key="4">
    <source>
        <dbReference type="ARBA" id="ARBA00022490"/>
    </source>
</evidence>
<comment type="catalytic activity">
    <reaction evidence="13 14">
        <text>UDP-N-acetyl-alpha-D-muramate + L-alanine + ATP = UDP-N-acetyl-alpha-D-muramoyl-L-alanine + ADP + phosphate + H(+)</text>
        <dbReference type="Rhea" id="RHEA:23372"/>
        <dbReference type="ChEBI" id="CHEBI:15378"/>
        <dbReference type="ChEBI" id="CHEBI:30616"/>
        <dbReference type="ChEBI" id="CHEBI:43474"/>
        <dbReference type="ChEBI" id="CHEBI:57972"/>
        <dbReference type="ChEBI" id="CHEBI:70757"/>
        <dbReference type="ChEBI" id="CHEBI:83898"/>
        <dbReference type="ChEBI" id="CHEBI:456216"/>
        <dbReference type="EC" id="6.3.2.8"/>
    </reaction>
</comment>
<evidence type="ECO:0000256" key="1">
    <source>
        <dbReference type="ARBA" id="ARBA00004496"/>
    </source>
</evidence>
<keyword evidence="7 14" id="KW-0547">Nucleotide-binding</keyword>
<dbReference type="PANTHER" id="PTHR43445:SF3">
    <property type="entry name" value="UDP-N-ACETYLMURAMATE--L-ALANINE LIGASE"/>
    <property type="match status" value="1"/>
</dbReference>
<keyword evidence="12 14" id="KW-0961">Cell wall biogenesis/degradation</keyword>
<evidence type="ECO:0000256" key="14">
    <source>
        <dbReference type="HAMAP-Rule" id="MF_00046"/>
    </source>
</evidence>
<comment type="pathway">
    <text evidence="2 14">Cell wall biogenesis; peptidoglycan biosynthesis.</text>
</comment>
<keyword evidence="15" id="KW-0472">Membrane</keyword>
<dbReference type="SUPFAM" id="SSF53244">
    <property type="entry name" value="MurD-like peptide ligases, peptide-binding domain"/>
    <property type="match status" value="1"/>
</dbReference>
<keyword evidence="8 14" id="KW-0067">ATP-binding</keyword>
<dbReference type="Gene3D" id="3.40.50.720">
    <property type="entry name" value="NAD(P)-binding Rossmann-like Domain"/>
    <property type="match status" value="1"/>
</dbReference>
<evidence type="ECO:0000256" key="9">
    <source>
        <dbReference type="ARBA" id="ARBA00022960"/>
    </source>
</evidence>
<reference evidence="19" key="1">
    <citation type="journal article" date="2008" name="Proc. Natl. Acad. Sci. U.S.A.">
        <title>Endosymbiont gene functions impaired and rescued by polymerase infidelity at poly(A) tracts.</title>
        <authorList>
            <person name="Tamas I."/>
            <person name="Wernegreen J.J."/>
            <person name="Nystedt B."/>
            <person name="Kauppinen S.N."/>
            <person name="Darby A.C."/>
            <person name="Gomez-Valero L."/>
            <person name="Lundin D."/>
            <person name="Poole A.M."/>
            <person name="Andersson S.G."/>
        </authorList>
    </citation>
    <scope>NUCLEOTIDE SEQUENCE</scope>
</reference>
<dbReference type="EC" id="6.3.2.8" evidence="3 14"/>
<evidence type="ECO:0000259" key="18">
    <source>
        <dbReference type="Pfam" id="PF08245"/>
    </source>
</evidence>